<keyword evidence="4" id="KW-0472">Membrane</keyword>
<dbReference type="InterPro" id="IPR036188">
    <property type="entry name" value="FAD/NAD-bd_sf"/>
</dbReference>
<feature type="transmembrane region" description="Helical" evidence="4">
    <location>
        <begin position="81"/>
        <end position="101"/>
    </location>
</feature>
<keyword evidence="4" id="KW-1133">Transmembrane helix</keyword>
<keyword evidence="1" id="KW-0285">Flavoprotein</keyword>
<dbReference type="GO" id="GO:0004497">
    <property type="term" value="F:monooxygenase activity"/>
    <property type="evidence" value="ECO:0007669"/>
    <property type="project" value="UniProtKB-KW"/>
</dbReference>
<keyword evidence="3" id="KW-0560">Oxidoreductase</keyword>
<dbReference type="EMBL" id="BQNB010020546">
    <property type="protein sequence ID" value="GJT97133.1"/>
    <property type="molecule type" value="Genomic_DNA"/>
</dbReference>
<evidence type="ECO:0000313" key="6">
    <source>
        <dbReference type="Proteomes" id="UP001151760"/>
    </source>
</evidence>
<evidence type="ECO:0000256" key="4">
    <source>
        <dbReference type="SAM" id="Phobius"/>
    </source>
</evidence>
<keyword evidence="2" id="KW-0274">FAD</keyword>
<dbReference type="Proteomes" id="UP001151760">
    <property type="component" value="Unassembled WGS sequence"/>
</dbReference>
<sequence length="266" mass="30450">MKRRISASGTPRHSLGYTCLLVPPSSQAAVQASVATRNLSTPLNKKTNLRLTKITAQIIKRSLEHPCTIVYRKDHWKLGNWFPWGIALVNFIFCRITVLSVHKPGESLLLSLLATLLFPIRWGIWTLLETHVKMTLPLAKYNMVPKHGLSNDFSSGLLLYMPNPELFQAEAIPTRIPQVAVIGFSDGLSSLYTLEMRRRWVATLLEGAVELPNIKEMQKYIERWEEYIKQSSGEYHTRSFFGGLDIWYNDLLCIDMGINPMRKKDY</sequence>
<evidence type="ECO:0000256" key="2">
    <source>
        <dbReference type="ARBA" id="ARBA00022827"/>
    </source>
</evidence>
<gene>
    <name evidence="5" type="ORF">Tco_1092651</name>
</gene>
<feature type="transmembrane region" description="Helical" evidence="4">
    <location>
        <begin position="108"/>
        <end position="128"/>
    </location>
</feature>
<dbReference type="Gene3D" id="3.50.50.60">
    <property type="entry name" value="FAD/NAD(P)-binding domain"/>
    <property type="match status" value="1"/>
</dbReference>
<organism evidence="5 6">
    <name type="scientific">Tanacetum coccineum</name>
    <dbReference type="NCBI Taxonomy" id="301880"/>
    <lineage>
        <taxon>Eukaryota</taxon>
        <taxon>Viridiplantae</taxon>
        <taxon>Streptophyta</taxon>
        <taxon>Embryophyta</taxon>
        <taxon>Tracheophyta</taxon>
        <taxon>Spermatophyta</taxon>
        <taxon>Magnoliopsida</taxon>
        <taxon>eudicotyledons</taxon>
        <taxon>Gunneridae</taxon>
        <taxon>Pentapetalae</taxon>
        <taxon>asterids</taxon>
        <taxon>campanulids</taxon>
        <taxon>Asterales</taxon>
        <taxon>Asteraceae</taxon>
        <taxon>Asteroideae</taxon>
        <taxon>Anthemideae</taxon>
        <taxon>Anthemidinae</taxon>
        <taxon>Tanacetum</taxon>
    </lineage>
</organism>
<dbReference type="InterPro" id="IPR050346">
    <property type="entry name" value="FMO-like"/>
</dbReference>
<protein>
    <submittedName>
        <fullName evidence="5">N-oxide-forming dimethylaniline monooxygenase</fullName>
    </submittedName>
</protein>
<keyword evidence="5" id="KW-0503">Monooxygenase</keyword>
<keyword evidence="6" id="KW-1185">Reference proteome</keyword>
<evidence type="ECO:0000256" key="1">
    <source>
        <dbReference type="ARBA" id="ARBA00022630"/>
    </source>
</evidence>
<accession>A0ABQ5ICN7</accession>
<reference evidence="5" key="2">
    <citation type="submission" date="2022-01" db="EMBL/GenBank/DDBJ databases">
        <authorList>
            <person name="Yamashiro T."/>
            <person name="Shiraishi A."/>
            <person name="Satake H."/>
            <person name="Nakayama K."/>
        </authorList>
    </citation>
    <scope>NUCLEOTIDE SEQUENCE</scope>
</reference>
<comment type="caution">
    <text evidence="5">The sequence shown here is derived from an EMBL/GenBank/DDBJ whole genome shotgun (WGS) entry which is preliminary data.</text>
</comment>
<reference evidence="5" key="1">
    <citation type="journal article" date="2022" name="Int. J. Mol. Sci.">
        <title>Draft Genome of Tanacetum Coccineum: Genomic Comparison of Closely Related Tanacetum-Family Plants.</title>
        <authorList>
            <person name="Yamashiro T."/>
            <person name="Shiraishi A."/>
            <person name="Nakayama K."/>
            <person name="Satake H."/>
        </authorList>
    </citation>
    <scope>NUCLEOTIDE SEQUENCE</scope>
</reference>
<evidence type="ECO:0000313" key="5">
    <source>
        <dbReference type="EMBL" id="GJT97133.1"/>
    </source>
</evidence>
<evidence type="ECO:0000256" key="3">
    <source>
        <dbReference type="ARBA" id="ARBA00023002"/>
    </source>
</evidence>
<proteinExistence type="predicted"/>
<dbReference type="PANTHER" id="PTHR23023">
    <property type="entry name" value="DIMETHYLANILINE MONOOXYGENASE"/>
    <property type="match status" value="1"/>
</dbReference>
<name>A0ABQ5ICN7_9ASTR</name>
<keyword evidence="4" id="KW-0812">Transmembrane</keyword>